<dbReference type="PANTHER" id="PTHR48081:SF8">
    <property type="entry name" value="ALPHA_BETA HYDROLASE FOLD-3 DOMAIN-CONTAINING PROTEIN-RELATED"/>
    <property type="match status" value="1"/>
</dbReference>
<evidence type="ECO:0000313" key="4">
    <source>
        <dbReference type="Proteomes" id="UP000064967"/>
    </source>
</evidence>
<keyword evidence="1" id="KW-0378">Hydrolase</keyword>
<sequence length="308" mass="33420">MRYGERMIAAELRPIVEHLPPRRPNADVAETRRAFRSLVAKSERPDPRIRTENFVANGVPITCFRPAEPRSAKRPIVVFMHGGGFVYGSAADASLSAASLVPELDATIISVEYRLAPEHLFPAGVEDCYAALVWTAANAEALGCDPSRLAVMGPSAGGCLAAATALLARDRGGPAIAFQCLQIPALDDRRTSHSARTVEDPRLIDAAAARATWDRYLGADRTNVSPYAAPLRAENLSGLPPAYIQTCEFDPYRDDGLDYARRLIEAGVSTELYNVPGSFHAFELFAPESTLARDTRAHWMAAMQRALG</sequence>
<evidence type="ECO:0000259" key="2">
    <source>
        <dbReference type="Pfam" id="PF07859"/>
    </source>
</evidence>
<dbReference type="InterPro" id="IPR029058">
    <property type="entry name" value="AB_hydrolase_fold"/>
</dbReference>
<dbReference type="InterPro" id="IPR013094">
    <property type="entry name" value="AB_hydrolase_3"/>
</dbReference>
<feature type="domain" description="Alpha/beta hydrolase fold-3" evidence="2">
    <location>
        <begin position="77"/>
        <end position="283"/>
    </location>
</feature>
<dbReference type="Proteomes" id="UP000064967">
    <property type="component" value="Chromosome"/>
</dbReference>
<reference evidence="3 4" key="1">
    <citation type="submission" date="2015-08" db="EMBL/GenBank/DDBJ databases">
        <authorList>
            <person name="Babu N.S."/>
            <person name="Beckwith C.J."/>
            <person name="Beseler K.G."/>
            <person name="Brison A."/>
            <person name="Carone J.V."/>
            <person name="Caskin T.P."/>
            <person name="Diamond M."/>
            <person name="Durham M.E."/>
            <person name="Foxe J.M."/>
            <person name="Go M."/>
            <person name="Henderson B.A."/>
            <person name="Jones I.B."/>
            <person name="McGettigan J.A."/>
            <person name="Micheletti S.J."/>
            <person name="Nasrallah M.E."/>
            <person name="Ortiz D."/>
            <person name="Piller C.R."/>
            <person name="Privatt S.R."/>
            <person name="Schneider S.L."/>
            <person name="Sharp S."/>
            <person name="Smith T.C."/>
            <person name="Stanton J.D."/>
            <person name="Ullery H.E."/>
            <person name="Wilson R.J."/>
            <person name="Serrano M.G."/>
            <person name="Buck G."/>
            <person name="Lee V."/>
            <person name="Wang Y."/>
            <person name="Carvalho R."/>
            <person name="Voegtly L."/>
            <person name="Shi R."/>
            <person name="Duckworth R."/>
            <person name="Johnson A."/>
            <person name="Loviza R."/>
            <person name="Walstead R."/>
            <person name="Shah Z."/>
            <person name="Kiflezghi M."/>
            <person name="Wade K."/>
            <person name="Ball S.L."/>
            <person name="Bradley K.W."/>
            <person name="Asai D.J."/>
            <person name="Bowman C.A."/>
            <person name="Russell D.A."/>
            <person name="Pope W.H."/>
            <person name="Jacobs-Sera D."/>
            <person name="Hendrix R.W."/>
            <person name="Hatfull G.F."/>
        </authorList>
    </citation>
    <scope>NUCLEOTIDE SEQUENCE [LARGE SCALE GENOMIC DNA]</scope>
    <source>
        <strain evidence="3 4">DSM 27648</strain>
    </source>
</reference>
<name>A0A0K1Q8K4_9BACT</name>
<dbReference type="PATRIC" id="fig|1391654.3.peg.8837"/>
<gene>
    <name evidence="3" type="ORF">AKJ09_08727</name>
</gene>
<dbReference type="SUPFAM" id="SSF53474">
    <property type="entry name" value="alpha/beta-Hydrolases"/>
    <property type="match status" value="1"/>
</dbReference>
<dbReference type="EMBL" id="CP012333">
    <property type="protein sequence ID" value="AKV02064.1"/>
    <property type="molecule type" value="Genomic_DNA"/>
</dbReference>
<proteinExistence type="predicted"/>
<dbReference type="KEGG" id="llu:AKJ09_08727"/>
<dbReference type="InterPro" id="IPR050300">
    <property type="entry name" value="GDXG_lipolytic_enzyme"/>
</dbReference>
<keyword evidence="4" id="KW-1185">Reference proteome</keyword>
<dbReference type="AlphaFoldDB" id="A0A0K1Q8K4"/>
<dbReference type="Pfam" id="PF07859">
    <property type="entry name" value="Abhydrolase_3"/>
    <property type="match status" value="1"/>
</dbReference>
<accession>A0A0K1Q8K4</accession>
<protein>
    <submittedName>
        <fullName evidence="3">Esterase/lipase</fullName>
    </submittedName>
</protein>
<dbReference type="GO" id="GO:0016787">
    <property type="term" value="F:hydrolase activity"/>
    <property type="evidence" value="ECO:0007669"/>
    <property type="project" value="UniProtKB-KW"/>
</dbReference>
<dbReference type="STRING" id="1391654.AKJ09_08727"/>
<dbReference type="Gene3D" id="3.40.50.1820">
    <property type="entry name" value="alpha/beta hydrolase"/>
    <property type="match status" value="1"/>
</dbReference>
<organism evidence="3 4">
    <name type="scientific">Labilithrix luteola</name>
    <dbReference type="NCBI Taxonomy" id="1391654"/>
    <lineage>
        <taxon>Bacteria</taxon>
        <taxon>Pseudomonadati</taxon>
        <taxon>Myxococcota</taxon>
        <taxon>Polyangia</taxon>
        <taxon>Polyangiales</taxon>
        <taxon>Labilitrichaceae</taxon>
        <taxon>Labilithrix</taxon>
    </lineage>
</organism>
<evidence type="ECO:0000256" key="1">
    <source>
        <dbReference type="ARBA" id="ARBA00022801"/>
    </source>
</evidence>
<evidence type="ECO:0000313" key="3">
    <source>
        <dbReference type="EMBL" id="AKV02064.1"/>
    </source>
</evidence>
<dbReference type="PANTHER" id="PTHR48081">
    <property type="entry name" value="AB HYDROLASE SUPERFAMILY PROTEIN C4A8.06C"/>
    <property type="match status" value="1"/>
</dbReference>